<dbReference type="CDD" id="cd05828">
    <property type="entry name" value="Sortase_D_1"/>
    <property type="match status" value="1"/>
</dbReference>
<dbReference type="Gene3D" id="2.40.260.10">
    <property type="entry name" value="Sortase"/>
    <property type="match status" value="1"/>
</dbReference>
<evidence type="ECO:0000256" key="1">
    <source>
        <dbReference type="ARBA" id="ARBA00022801"/>
    </source>
</evidence>
<keyword evidence="3" id="KW-1185">Reference proteome</keyword>
<dbReference type="AlphaFoldDB" id="A0A7G8BEC6"/>
<accession>A0A7G8BEC6</accession>
<proteinExistence type="predicted"/>
<dbReference type="InterPro" id="IPR041999">
    <property type="entry name" value="Sortase_D_1"/>
</dbReference>
<dbReference type="KEGG" id="adin:H7849_17490"/>
<dbReference type="InterPro" id="IPR023365">
    <property type="entry name" value="Sortase_dom-sf"/>
</dbReference>
<dbReference type="GO" id="GO:0016787">
    <property type="term" value="F:hydrolase activity"/>
    <property type="evidence" value="ECO:0007669"/>
    <property type="project" value="UniProtKB-KW"/>
</dbReference>
<sequence>MKKKTLERLLITFGALILFIYALARIHGFVLSRMEIEKFKSQQLLAQELNGGASANKSPDFSLWSEKRIRAYQESLASHFQPAVALLRIPRIHLEVPVLEGTDDLTLNRAVGHIAGTTAPGENGNIGIAGHRDGFFRELKDVVTGDKIEILTQKETTTYVIDQITIVNPTDVSVLAPRSRSSVTLVTCYPFYFIGSAPQRYIVQASLLGPDAEAQPRSEDAEF</sequence>
<dbReference type="Pfam" id="PF04203">
    <property type="entry name" value="Sortase"/>
    <property type="match status" value="1"/>
</dbReference>
<reference evidence="2 3" key="1">
    <citation type="submission" date="2020-08" db="EMBL/GenBank/DDBJ databases">
        <title>Edaphobacter telluris sp. nov. and Acidobacterium dinghuensis sp. nov., two acidobacteria isolated from forest soil.</title>
        <authorList>
            <person name="Fu J."/>
            <person name="Qiu L."/>
        </authorList>
    </citation>
    <scope>NUCLEOTIDE SEQUENCE [LARGE SCALE GENOMIC DNA]</scope>
    <source>
        <strain evidence="2">4Y35</strain>
    </source>
</reference>
<dbReference type="SUPFAM" id="SSF63817">
    <property type="entry name" value="Sortase"/>
    <property type="match status" value="1"/>
</dbReference>
<gene>
    <name evidence="2" type="ORF">H7849_17490</name>
</gene>
<keyword evidence="1" id="KW-0378">Hydrolase</keyword>
<evidence type="ECO:0000313" key="2">
    <source>
        <dbReference type="EMBL" id="QNI30896.1"/>
    </source>
</evidence>
<dbReference type="NCBIfam" id="TIGR01076">
    <property type="entry name" value="sortase_fam"/>
    <property type="match status" value="1"/>
</dbReference>
<dbReference type="InterPro" id="IPR005754">
    <property type="entry name" value="Sortase"/>
</dbReference>
<dbReference type="RefSeq" id="WP_186741098.1">
    <property type="nucleotide sequence ID" value="NZ_CP060394.1"/>
</dbReference>
<protein>
    <submittedName>
        <fullName evidence="2">Class D sortase</fullName>
    </submittedName>
</protein>
<dbReference type="Proteomes" id="UP000515312">
    <property type="component" value="Chromosome"/>
</dbReference>
<dbReference type="EMBL" id="CP060394">
    <property type="protein sequence ID" value="QNI30896.1"/>
    <property type="molecule type" value="Genomic_DNA"/>
</dbReference>
<name>A0A7G8BEC6_9BACT</name>
<evidence type="ECO:0000313" key="3">
    <source>
        <dbReference type="Proteomes" id="UP000515312"/>
    </source>
</evidence>
<organism evidence="2 3">
    <name type="scientific">Alloacidobacterium dinghuense</name>
    <dbReference type="NCBI Taxonomy" id="2763107"/>
    <lineage>
        <taxon>Bacteria</taxon>
        <taxon>Pseudomonadati</taxon>
        <taxon>Acidobacteriota</taxon>
        <taxon>Terriglobia</taxon>
        <taxon>Terriglobales</taxon>
        <taxon>Acidobacteriaceae</taxon>
        <taxon>Alloacidobacterium</taxon>
    </lineage>
</organism>